<name>A0A0R3TTJ5_RODNA</name>
<reference evidence="1" key="1">
    <citation type="submission" date="2017-02" db="UniProtKB">
        <authorList>
            <consortium name="WormBaseParasite"/>
        </authorList>
    </citation>
    <scope>IDENTIFICATION</scope>
</reference>
<evidence type="ECO:0000313" key="1">
    <source>
        <dbReference type="WBParaSite" id="HNAJ_0001104001-mRNA-1"/>
    </source>
</evidence>
<proteinExistence type="predicted"/>
<protein>
    <submittedName>
        <fullName evidence="1">Ovule protein</fullName>
    </submittedName>
</protein>
<dbReference type="AlphaFoldDB" id="A0A0R3TTJ5"/>
<organism evidence="1">
    <name type="scientific">Rodentolepis nana</name>
    <name type="common">Dwarf tapeworm</name>
    <name type="synonym">Hymenolepis nana</name>
    <dbReference type="NCBI Taxonomy" id="102285"/>
    <lineage>
        <taxon>Eukaryota</taxon>
        <taxon>Metazoa</taxon>
        <taxon>Spiralia</taxon>
        <taxon>Lophotrochozoa</taxon>
        <taxon>Platyhelminthes</taxon>
        <taxon>Cestoda</taxon>
        <taxon>Eucestoda</taxon>
        <taxon>Cyclophyllidea</taxon>
        <taxon>Hymenolepididae</taxon>
        <taxon>Rodentolepis</taxon>
    </lineage>
</organism>
<dbReference type="WBParaSite" id="HNAJ_0001104001-mRNA-1">
    <property type="protein sequence ID" value="HNAJ_0001104001-mRNA-1"/>
    <property type="gene ID" value="HNAJ_0001104001"/>
</dbReference>
<sequence length="61" mass="7163">NLLCRVPLKFTEWLVSRRCDCRAINDSVSDLSPTPESSTQHCDHWLLYSWVHRCHIHCSPL</sequence>
<accession>A0A0R3TTJ5</accession>